<evidence type="ECO:0000259" key="14">
    <source>
        <dbReference type="Pfam" id="PF00266"/>
    </source>
</evidence>
<feature type="binding site" evidence="12">
    <location>
        <position position="104"/>
    </location>
    <ligand>
        <name>pyridoxal 5'-phosphate</name>
        <dbReference type="ChEBI" id="CHEBI:597326"/>
    </ligand>
</feature>
<evidence type="ECO:0000256" key="6">
    <source>
        <dbReference type="ARBA" id="ARBA00022679"/>
    </source>
</evidence>
<name>A0A520MW34_9GAMM</name>
<feature type="binding site" evidence="12">
    <location>
        <position position="173"/>
    </location>
    <ligand>
        <name>pyridoxal 5'-phosphate</name>
        <dbReference type="ChEBI" id="CHEBI:597326"/>
    </ligand>
</feature>
<dbReference type="Gene3D" id="3.90.1150.10">
    <property type="entry name" value="Aspartate Aminotransferase, domain 1"/>
    <property type="match status" value="1"/>
</dbReference>
<dbReference type="InterPro" id="IPR022278">
    <property type="entry name" value="Pser_aminoTfrase"/>
</dbReference>
<dbReference type="InterPro" id="IPR020578">
    <property type="entry name" value="Aminotrans_V_PyrdxlP_BS"/>
</dbReference>
<dbReference type="InterPro" id="IPR015424">
    <property type="entry name" value="PyrdxlP-dep_Trfase"/>
</dbReference>
<accession>A0A520MW34</accession>
<evidence type="ECO:0000256" key="8">
    <source>
        <dbReference type="ARBA" id="ARBA00023096"/>
    </source>
</evidence>
<comment type="cofactor">
    <cofactor evidence="12">
        <name>pyridoxal 5'-phosphate</name>
        <dbReference type="ChEBI" id="CHEBI:597326"/>
    </cofactor>
    <text evidence="12">Binds 1 pyridoxal phosphate per subunit.</text>
</comment>
<dbReference type="PIRSF" id="PIRSF000525">
    <property type="entry name" value="SerC"/>
    <property type="match status" value="1"/>
</dbReference>
<dbReference type="PANTHER" id="PTHR43247:SF1">
    <property type="entry name" value="PHOSPHOSERINE AMINOTRANSFERASE"/>
    <property type="match status" value="1"/>
</dbReference>
<evidence type="ECO:0000256" key="5">
    <source>
        <dbReference type="ARBA" id="ARBA00022605"/>
    </source>
</evidence>
<reference evidence="15 16" key="1">
    <citation type="submission" date="2019-02" db="EMBL/GenBank/DDBJ databases">
        <title>Prokaryotic population dynamics and viral predation in marine succession experiment using metagenomics: the confinement effect.</title>
        <authorList>
            <person name="Haro-Moreno J.M."/>
            <person name="Rodriguez-Valera F."/>
            <person name="Lopez-Perez M."/>
        </authorList>
    </citation>
    <scope>NUCLEOTIDE SEQUENCE [LARGE SCALE GENOMIC DNA]</scope>
    <source>
        <strain evidence="15">MED-G159</strain>
    </source>
</reference>
<evidence type="ECO:0000256" key="11">
    <source>
        <dbReference type="ARBA" id="ARBA00049007"/>
    </source>
</evidence>
<dbReference type="Gene3D" id="3.40.640.10">
    <property type="entry name" value="Type I PLP-dependent aspartate aminotransferase-like (Major domain)"/>
    <property type="match status" value="1"/>
</dbReference>
<dbReference type="FunFam" id="3.40.640.10:FF:000010">
    <property type="entry name" value="Phosphoserine aminotransferase"/>
    <property type="match status" value="1"/>
</dbReference>
<dbReference type="GO" id="GO:0008615">
    <property type="term" value="P:pyridoxine biosynthetic process"/>
    <property type="evidence" value="ECO:0007669"/>
    <property type="project" value="UniProtKB-UniRule"/>
</dbReference>
<gene>
    <name evidence="12 15" type="primary">serC</name>
    <name evidence="15" type="ORF">EVA92_05080</name>
</gene>
<keyword evidence="9 12" id="KW-0718">Serine biosynthesis</keyword>
<evidence type="ECO:0000313" key="16">
    <source>
        <dbReference type="Proteomes" id="UP000315825"/>
    </source>
</evidence>
<feature type="binding site" evidence="12">
    <location>
        <position position="44"/>
    </location>
    <ligand>
        <name>L-glutamate</name>
        <dbReference type="ChEBI" id="CHEBI:29985"/>
    </ligand>
</feature>
<dbReference type="InterPro" id="IPR015422">
    <property type="entry name" value="PyrdxlP-dep_Trfase_small"/>
</dbReference>
<comment type="subunit">
    <text evidence="12">Homodimer.</text>
</comment>
<evidence type="ECO:0000256" key="4">
    <source>
        <dbReference type="ARBA" id="ARBA00022576"/>
    </source>
</evidence>
<comment type="caution">
    <text evidence="15">The sequence shown here is derived from an EMBL/GenBank/DDBJ whole genome shotgun (WGS) entry which is preliminary data.</text>
</comment>
<dbReference type="GO" id="GO:0004648">
    <property type="term" value="F:O-phospho-L-serine:2-oxoglutarate aminotransferase activity"/>
    <property type="evidence" value="ECO:0007669"/>
    <property type="project" value="UniProtKB-UniRule"/>
</dbReference>
<comment type="caution">
    <text evidence="12">Lacks conserved residue(s) required for the propagation of feature annotation.</text>
</comment>
<evidence type="ECO:0000256" key="2">
    <source>
        <dbReference type="ARBA" id="ARBA00005099"/>
    </source>
</evidence>
<proteinExistence type="inferred from homology"/>
<feature type="domain" description="Aminotransferase class V" evidence="14">
    <location>
        <begin position="6"/>
        <end position="349"/>
    </location>
</feature>
<comment type="subcellular location">
    <subcellularLocation>
        <location evidence="12">Cytoplasm</location>
    </subcellularLocation>
</comment>
<dbReference type="GO" id="GO:0006564">
    <property type="term" value="P:L-serine biosynthetic process"/>
    <property type="evidence" value="ECO:0007669"/>
    <property type="project" value="UniProtKB-UniRule"/>
</dbReference>
<dbReference type="AlphaFoldDB" id="A0A520MW34"/>
<dbReference type="Proteomes" id="UP000315825">
    <property type="component" value="Unassembled WGS sequence"/>
</dbReference>
<dbReference type="InterPro" id="IPR000192">
    <property type="entry name" value="Aminotrans_V_dom"/>
</dbReference>
<evidence type="ECO:0000256" key="12">
    <source>
        <dbReference type="HAMAP-Rule" id="MF_00160"/>
    </source>
</evidence>
<evidence type="ECO:0000256" key="10">
    <source>
        <dbReference type="ARBA" id="ARBA00047630"/>
    </source>
</evidence>
<dbReference type="SUPFAM" id="SSF53383">
    <property type="entry name" value="PLP-dependent transferases"/>
    <property type="match status" value="1"/>
</dbReference>
<evidence type="ECO:0000256" key="7">
    <source>
        <dbReference type="ARBA" id="ARBA00022898"/>
    </source>
</evidence>
<dbReference type="NCBIfam" id="NF003764">
    <property type="entry name" value="PRK05355.1"/>
    <property type="match status" value="1"/>
</dbReference>
<dbReference type="GO" id="GO:0005737">
    <property type="term" value="C:cytoplasm"/>
    <property type="evidence" value="ECO:0007669"/>
    <property type="project" value="UniProtKB-SubCell"/>
</dbReference>
<dbReference type="PROSITE" id="PS00595">
    <property type="entry name" value="AA_TRANSFER_CLASS_5"/>
    <property type="match status" value="1"/>
</dbReference>
<feature type="binding site" evidence="12">
    <location>
        <position position="196"/>
    </location>
    <ligand>
        <name>pyridoxal 5'-phosphate</name>
        <dbReference type="ChEBI" id="CHEBI:597326"/>
    </ligand>
</feature>
<dbReference type="NCBIfam" id="TIGR01364">
    <property type="entry name" value="serC_1"/>
    <property type="match status" value="1"/>
</dbReference>
<keyword evidence="6 12" id="KW-0808">Transferase</keyword>
<dbReference type="Pfam" id="PF00266">
    <property type="entry name" value="Aminotran_5"/>
    <property type="match status" value="1"/>
</dbReference>
<keyword evidence="5 12" id="KW-0028">Amino-acid biosynthesis</keyword>
<comment type="catalytic activity">
    <reaction evidence="11 12 13">
        <text>O-phospho-L-serine + 2-oxoglutarate = 3-phosphooxypyruvate + L-glutamate</text>
        <dbReference type="Rhea" id="RHEA:14329"/>
        <dbReference type="ChEBI" id="CHEBI:16810"/>
        <dbReference type="ChEBI" id="CHEBI:18110"/>
        <dbReference type="ChEBI" id="CHEBI:29985"/>
        <dbReference type="ChEBI" id="CHEBI:57524"/>
        <dbReference type="EC" id="2.6.1.52"/>
    </reaction>
</comment>
<dbReference type="InterPro" id="IPR015421">
    <property type="entry name" value="PyrdxlP-dep_Trfase_major"/>
</dbReference>
<organism evidence="15 16">
    <name type="scientific">SAR86 cluster bacterium</name>
    <dbReference type="NCBI Taxonomy" id="2030880"/>
    <lineage>
        <taxon>Bacteria</taxon>
        <taxon>Pseudomonadati</taxon>
        <taxon>Pseudomonadota</taxon>
        <taxon>Gammaproteobacteria</taxon>
        <taxon>SAR86 cluster</taxon>
    </lineage>
</organism>
<evidence type="ECO:0000256" key="9">
    <source>
        <dbReference type="ARBA" id="ARBA00023299"/>
    </source>
</evidence>
<dbReference type="HAMAP" id="MF_00160">
    <property type="entry name" value="SerC_aminotrans_5"/>
    <property type="match status" value="1"/>
</dbReference>
<comment type="pathway">
    <text evidence="2 12 13">Amino-acid biosynthesis; L-serine biosynthesis; L-serine from 3-phospho-D-glycerate: step 2/3.</text>
</comment>
<keyword evidence="12" id="KW-0963">Cytoplasm</keyword>
<feature type="binding site" evidence="12">
    <location>
        <begin position="78"/>
        <end position="79"/>
    </location>
    <ligand>
        <name>pyridoxal 5'-phosphate</name>
        <dbReference type="ChEBI" id="CHEBI:597326"/>
    </ligand>
</feature>
<dbReference type="GO" id="GO:0030170">
    <property type="term" value="F:pyridoxal phosphate binding"/>
    <property type="evidence" value="ECO:0007669"/>
    <property type="project" value="UniProtKB-UniRule"/>
</dbReference>
<dbReference type="PANTHER" id="PTHR43247">
    <property type="entry name" value="PHOSPHOSERINE AMINOTRANSFERASE"/>
    <property type="match status" value="1"/>
</dbReference>
<dbReference type="EC" id="2.6.1.52" evidence="12"/>
<keyword evidence="8 12" id="KW-0664">Pyridoxine biosynthesis</keyword>
<evidence type="ECO:0000256" key="3">
    <source>
        <dbReference type="ARBA" id="ARBA00006904"/>
    </source>
</evidence>
<evidence type="ECO:0000256" key="13">
    <source>
        <dbReference type="RuleBase" id="RU004505"/>
    </source>
</evidence>
<dbReference type="EMBL" id="SHBE01000018">
    <property type="protein sequence ID" value="RZO25414.1"/>
    <property type="molecule type" value="Genomic_DNA"/>
</dbReference>
<feature type="binding site" evidence="12">
    <location>
        <begin position="238"/>
        <end position="239"/>
    </location>
    <ligand>
        <name>pyridoxal 5'-phosphate</name>
        <dbReference type="ChEBI" id="CHEBI:597326"/>
    </ligand>
</feature>
<evidence type="ECO:0000313" key="15">
    <source>
        <dbReference type="EMBL" id="RZO25414.1"/>
    </source>
</evidence>
<protein>
    <recommendedName>
        <fullName evidence="12">Phosphoserine aminotransferase</fullName>
        <ecNumber evidence="12">2.6.1.52</ecNumber>
    </recommendedName>
    <alternativeName>
        <fullName evidence="12">Phosphohydroxythreonine aminotransferase</fullName>
        <shortName evidence="12">PSAT</shortName>
    </alternativeName>
</protein>
<comment type="pathway">
    <text evidence="1 12">Cofactor biosynthesis; pyridoxine 5'-phosphate biosynthesis; pyridoxine 5'-phosphate from D-erythrose 4-phosphate: step 3/5.</text>
</comment>
<evidence type="ECO:0000256" key="1">
    <source>
        <dbReference type="ARBA" id="ARBA00004915"/>
    </source>
</evidence>
<feature type="binding site" evidence="12">
    <location>
        <position position="154"/>
    </location>
    <ligand>
        <name>pyridoxal 5'-phosphate</name>
        <dbReference type="ChEBI" id="CHEBI:597326"/>
    </ligand>
</feature>
<comment type="function">
    <text evidence="12">Catalyzes the reversible conversion of 3-phosphohydroxypyruvate to phosphoserine and of 3-hydroxy-2-oxo-4-phosphonooxybutanoate to phosphohydroxythreonine.</text>
</comment>
<keyword evidence="7 12" id="KW-0663">Pyridoxal phosphate</keyword>
<comment type="similarity">
    <text evidence="3 12">Belongs to the class-V pyridoxal-phosphate-dependent aminotransferase family. SerC subfamily.</text>
</comment>
<sequence length="361" mass="41133">MKKNRIHNFSAGPAQLPLEVLEEVQQEFLNYNQIGSSIIEISHRDKTFIEVANDCKNQVRKLLNLNDDFEIIFMQGGATLQFSLIPMNFASKDGIVSYAEVGSWSSKAINEAKKICDVDVCFSSKASNFTAIESFHKWNIHQDSQLIHYCKNETIQGISIKEDPDFDKPVFVDMSSCLFSEEINFSKYDFIYACAQKNFGASGLTLLLVKKDLLTKANPNLPNMLNINSHNEAESMLNTPNTFAMYLAAKIFKWYADQGGVSEMEKRAKSKSTVLYRLIDESNFYLNPVNKQQRSNCNVVFTIHDESLEKKFLEQAEEFGFMYLKGHRSVGGMRASIYNSMEETSVNELAEFMKEFEDKNG</sequence>
<feature type="modified residue" description="N6-(pyridoxal phosphate)lysine" evidence="12">
    <location>
        <position position="197"/>
    </location>
</feature>
<dbReference type="FunFam" id="3.90.1150.10:FF:000006">
    <property type="entry name" value="Phosphoserine aminotransferase"/>
    <property type="match status" value="1"/>
</dbReference>
<keyword evidence="4 12" id="KW-0032">Aminotransferase</keyword>
<dbReference type="UniPathway" id="UPA00135">
    <property type="reaction ID" value="UER00197"/>
</dbReference>
<comment type="catalytic activity">
    <reaction evidence="10 12">
        <text>4-(phosphooxy)-L-threonine + 2-oxoglutarate = (R)-3-hydroxy-2-oxo-4-phosphooxybutanoate + L-glutamate</text>
        <dbReference type="Rhea" id="RHEA:16573"/>
        <dbReference type="ChEBI" id="CHEBI:16810"/>
        <dbReference type="ChEBI" id="CHEBI:29985"/>
        <dbReference type="ChEBI" id="CHEBI:58452"/>
        <dbReference type="ChEBI" id="CHEBI:58538"/>
        <dbReference type="EC" id="2.6.1.52"/>
    </reaction>
</comment>
<dbReference type="UniPathway" id="UPA00244">
    <property type="reaction ID" value="UER00311"/>
</dbReference>